<dbReference type="EMBL" id="ABJB011086500">
    <property type="status" value="NOT_ANNOTATED_CDS"/>
    <property type="molecule type" value="Genomic_DNA"/>
</dbReference>
<sequence>MISLTLMIHVVFLAETAISVPGTLRVPIIETSVYAASFGRVTVHSILTCAQFLYVRMAVLMCPRILFCIEFYLSCRKVFKHIVLEKKVFLRIGCLL</sequence>
<evidence type="ECO:0008006" key="5">
    <source>
        <dbReference type="Google" id="ProtNLM"/>
    </source>
</evidence>
<proteinExistence type="predicted"/>
<protein>
    <recommendedName>
        <fullName evidence="5">Secreted protein</fullName>
    </recommendedName>
</protein>
<organism>
    <name type="scientific">Ixodes scapularis</name>
    <name type="common">Black-legged tick</name>
    <name type="synonym">Deer tick</name>
    <dbReference type="NCBI Taxonomy" id="6945"/>
    <lineage>
        <taxon>Eukaryota</taxon>
        <taxon>Metazoa</taxon>
        <taxon>Ecdysozoa</taxon>
        <taxon>Arthropoda</taxon>
        <taxon>Chelicerata</taxon>
        <taxon>Arachnida</taxon>
        <taxon>Acari</taxon>
        <taxon>Parasitiformes</taxon>
        <taxon>Ixodida</taxon>
        <taxon>Ixodoidea</taxon>
        <taxon>Ixodidae</taxon>
        <taxon>Ixodinae</taxon>
        <taxon>Ixodes</taxon>
    </lineage>
</organism>
<evidence type="ECO:0000313" key="4">
    <source>
        <dbReference type="Proteomes" id="UP000001555"/>
    </source>
</evidence>
<gene>
    <name evidence="2" type="ORF">IscW_ISCW005906</name>
</gene>
<dbReference type="InParanoid" id="B7PPA1"/>
<evidence type="ECO:0000313" key="2">
    <source>
        <dbReference type="EMBL" id="EEC08423.1"/>
    </source>
</evidence>
<keyword evidence="4" id="KW-1185">Reference proteome</keyword>
<name>B7PPA1_IXOSC</name>
<dbReference type="EMBL" id="DS756691">
    <property type="protein sequence ID" value="EEC08423.1"/>
    <property type="molecule type" value="Genomic_DNA"/>
</dbReference>
<dbReference type="PaxDb" id="6945-B7PPA1"/>
<feature type="signal peptide" evidence="1">
    <location>
        <begin position="1"/>
        <end position="19"/>
    </location>
</feature>
<dbReference type="HOGENOM" id="CLU_2362046_0_0_1"/>
<dbReference type="EnsemblMetazoa" id="ISCW005906-RA">
    <property type="protein sequence ID" value="ISCW005906-PA"/>
    <property type="gene ID" value="ISCW005906"/>
</dbReference>
<reference evidence="2 4" key="1">
    <citation type="submission" date="2008-03" db="EMBL/GenBank/DDBJ databases">
        <title>Annotation of Ixodes scapularis.</title>
        <authorList>
            <consortium name="Ixodes scapularis Genome Project Consortium"/>
            <person name="Caler E."/>
            <person name="Hannick L.I."/>
            <person name="Bidwell S."/>
            <person name="Joardar V."/>
            <person name="Thiagarajan M."/>
            <person name="Amedeo P."/>
            <person name="Galinsky K.J."/>
            <person name="Schobel S."/>
            <person name="Inman J."/>
            <person name="Hostetler J."/>
            <person name="Miller J."/>
            <person name="Hammond M."/>
            <person name="Megy K."/>
            <person name="Lawson D."/>
            <person name="Kodira C."/>
            <person name="Sutton G."/>
            <person name="Meyer J."/>
            <person name="Hill C.A."/>
            <person name="Birren B."/>
            <person name="Nene V."/>
            <person name="Collins F."/>
            <person name="Alarcon-Chaidez F."/>
            <person name="Wikel S."/>
            <person name="Strausberg R."/>
        </authorList>
    </citation>
    <scope>NUCLEOTIDE SEQUENCE [LARGE SCALE GENOMIC DNA]</scope>
    <source>
        <strain evidence="4">Wikel</strain>
        <strain evidence="2">Wikel colony</strain>
    </source>
</reference>
<feature type="chain" id="PRO_5014568092" description="Secreted protein" evidence="1">
    <location>
        <begin position="20"/>
        <end position="96"/>
    </location>
</feature>
<reference evidence="3" key="2">
    <citation type="submission" date="2020-05" db="UniProtKB">
        <authorList>
            <consortium name="EnsemblMetazoa"/>
        </authorList>
    </citation>
    <scope>IDENTIFICATION</scope>
    <source>
        <strain evidence="3">wikel</strain>
    </source>
</reference>
<evidence type="ECO:0000256" key="1">
    <source>
        <dbReference type="SAM" id="SignalP"/>
    </source>
</evidence>
<evidence type="ECO:0000313" key="3">
    <source>
        <dbReference type="EnsemblMetazoa" id="ISCW005906-PA"/>
    </source>
</evidence>
<dbReference type="AlphaFoldDB" id="B7PPA1"/>
<dbReference type="VEuPathDB" id="VectorBase:ISCW005906"/>
<dbReference type="VEuPathDB" id="VectorBase:ISCI005906"/>
<keyword evidence="1" id="KW-0732">Signal</keyword>
<dbReference type="Proteomes" id="UP000001555">
    <property type="component" value="Unassembled WGS sequence"/>
</dbReference>
<accession>B7PPA1</accession>